<sequence length="313" mass="36698">MGYAIAGYPTRRRKGQRHHVKLLQHPQEESQKAKKRRRKHGGLAELPIEIIQRIFVLSQNESLCLANKFFHAVLRPSASLLGQMVWEKYIINPSHYGVDLGGSLIMLDTVFTSRAFIAYLTENMQVLDCITRFIPLQVWQEFQSNDDDNAITSWWEQDAPMDYPAVFHARFEPYLDQAQLVKRLFRFFLLKDPYNILKDLIYWFFMEEPVNQERLERLYEAVELVLEVANIESCKIYSSEPLETLLHVLFVEHKTSQPLLVFRTFLDKFYTGENAQEHLSDPSLWRLLRSTSNMQVIDTIVSYGGQPHYGAFF</sequence>
<feature type="region of interest" description="Disordered" evidence="1">
    <location>
        <begin position="14"/>
        <end position="40"/>
    </location>
</feature>
<keyword evidence="3" id="KW-1185">Reference proteome</keyword>
<evidence type="ECO:0000256" key="1">
    <source>
        <dbReference type="SAM" id="MobiDB-lite"/>
    </source>
</evidence>
<protein>
    <submittedName>
        <fullName evidence="2">ZYBA0S09-04456g1_1</fullName>
    </submittedName>
</protein>
<reference evidence="3" key="1">
    <citation type="journal article" date="2013" name="Genome Announc.">
        <title>Genome sequence of the food spoilage yeast Zygosaccharomyces bailii CLIB 213(T).</title>
        <authorList>
            <person name="Galeote V."/>
            <person name="Bigey F."/>
            <person name="Devillers H."/>
            <person name="Neuveglise C."/>
            <person name="Dequin S."/>
        </authorList>
    </citation>
    <scope>NUCLEOTIDE SEQUENCE [LARGE SCALE GENOMIC DNA]</scope>
    <source>
        <strain evidence="3">CLIB 213 / ATCC 58445 / CBS 680 / CCRC 21525 / NBRC 1098 / NCYC 1416 / NRRL Y-2227</strain>
    </source>
</reference>
<evidence type="ECO:0000313" key="3">
    <source>
        <dbReference type="Proteomes" id="UP000019375"/>
    </source>
</evidence>
<dbReference type="AlphaFoldDB" id="A0A8J2XD47"/>
<name>A0A8J2XD47_ZYGB2</name>
<dbReference type="Proteomes" id="UP000019375">
    <property type="component" value="Unassembled WGS sequence"/>
</dbReference>
<accession>A0A8J2XD47</accession>
<dbReference type="EMBL" id="HG316462">
    <property type="protein sequence ID" value="CDF91085.1"/>
    <property type="molecule type" value="Genomic_DNA"/>
</dbReference>
<organism evidence="2 3">
    <name type="scientific">Zygosaccharomyces bailii (strain CLIB 213 / ATCC 58445 / CBS 680 / BCRC 21525 / NBRC 1098 / NCYC 1416 / NRRL Y-2227)</name>
    <dbReference type="NCBI Taxonomy" id="1333698"/>
    <lineage>
        <taxon>Eukaryota</taxon>
        <taxon>Fungi</taxon>
        <taxon>Dikarya</taxon>
        <taxon>Ascomycota</taxon>
        <taxon>Saccharomycotina</taxon>
        <taxon>Saccharomycetes</taxon>
        <taxon>Saccharomycetales</taxon>
        <taxon>Saccharomycetaceae</taxon>
        <taxon>Zygosaccharomyces</taxon>
    </lineage>
</organism>
<evidence type="ECO:0000313" key="2">
    <source>
        <dbReference type="EMBL" id="CDF91085.1"/>
    </source>
</evidence>
<proteinExistence type="predicted"/>
<dbReference type="OrthoDB" id="4038608at2759"/>
<gene>
    <name evidence="2" type="ORF">BN860_04456g</name>
</gene>